<evidence type="ECO:0000256" key="5">
    <source>
        <dbReference type="ARBA" id="ARBA00023163"/>
    </source>
</evidence>
<dbReference type="GO" id="GO:0000156">
    <property type="term" value="F:phosphorelay response regulator activity"/>
    <property type="evidence" value="ECO:0007669"/>
    <property type="project" value="TreeGrafter"/>
</dbReference>
<reference evidence="10" key="1">
    <citation type="submission" date="2020-01" db="EMBL/GenBank/DDBJ databases">
        <authorList>
            <person name="Meier V. D."/>
            <person name="Meier V D."/>
        </authorList>
    </citation>
    <scope>NUCLEOTIDE SEQUENCE</scope>
    <source>
        <strain evidence="10">HLG_WM_MAG_02</strain>
    </source>
</reference>
<keyword evidence="4 7" id="KW-0238">DNA-binding</keyword>
<evidence type="ECO:0000259" key="9">
    <source>
        <dbReference type="PROSITE" id="PS51755"/>
    </source>
</evidence>
<dbReference type="GO" id="GO:0005829">
    <property type="term" value="C:cytosol"/>
    <property type="evidence" value="ECO:0007669"/>
    <property type="project" value="TreeGrafter"/>
</dbReference>
<evidence type="ECO:0000313" key="10">
    <source>
        <dbReference type="EMBL" id="CAA6816830.1"/>
    </source>
</evidence>
<dbReference type="GO" id="GO:0006355">
    <property type="term" value="P:regulation of DNA-templated transcription"/>
    <property type="evidence" value="ECO:0007669"/>
    <property type="project" value="InterPro"/>
</dbReference>
<dbReference type="InterPro" id="IPR039420">
    <property type="entry name" value="WalR-like"/>
</dbReference>
<dbReference type="Pfam" id="PF00486">
    <property type="entry name" value="Trans_reg_C"/>
    <property type="match status" value="1"/>
</dbReference>
<name>A0A6S6TK01_9BACT</name>
<dbReference type="AlphaFoldDB" id="A0A6S6TK01"/>
<proteinExistence type="predicted"/>
<dbReference type="Gene3D" id="1.10.10.10">
    <property type="entry name" value="Winged helix-like DNA-binding domain superfamily/Winged helix DNA-binding domain"/>
    <property type="match status" value="1"/>
</dbReference>
<protein>
    <submittedName>
        <fullName evidence="10">Two-component response regulator family protein</fullName>
    </submittedName>
</protein>
<accession>A0A6S6TK01</accession>
<dbReference type="InterPro" id="IPR036388">
    <property type="entry name" value="WH-like_DNA-bd_sf"/>
</dbReference>
<dbReference type="InterPro" id="IPR016032">
    <property type="entry name" value="Sig_transdc_resp-reg_C-effctor"/>
</dbReference>
<dbReference type="InterPro" id="IPR001789">
    <property type="entry name" value="Sig_transdc_resp-reg_receiver"/>
</dbReference>
<evidence type="ECO:0000256" key="1">
    <source>
        <dbReference type="ARBA" id="ARBA00022553"/>
    </source>
</evidence>
<gene>
    <name evidence="10" type="ORF">HELGO_WM18130</name>
</gene>
<dbReference type="CDD" id="cd00156">
    <property type="entry name" value="REC"/>
    <property type="match status" value="1"/>
</dbReference>
<dbReference type="PANTHER" id="PTHR48111">
    <property type="entry name" value="REGULATOR OF RPOS"/>
    <property type="match status" value="1"/>
</dbReference>
<evidence type="ECO:0000256" key="2">
    <source>
        <dbReference type="ARBA" id="ARBA00023012"/>
    </source>
</evidence>
<dbReference type="GO" id="GO:0032993">
    <property type="term" value="C:protein-DNA complex"/>
    <property type="evidence" value="ECO:0007669"/>
    <property type="project" value="TreeGrafter"/>
</dbReference>
<evidence type="ECO:0000256" key="6">
    <source>
        <dbReference type="PROSITE-ProRule" id="PRU00169"/>
    </source>
</evidence>
<evidence type="ECO:0000256" key="4">
    <source>
        <dbReference type="ARBA" id="ARBA00023125"/>
    </source>
</evidence>
<dbReference type="EMBL" id="CACVAZ010000108">
    <property type="protein sequence ID" value="CAA6816830.1"/>
    <property type="molecule type" value="Genomic_DNA"/>
</dbReference>
<dbReference type="PANTHER" id="PTHR48111:SF1">
    <property type="entry name" value="TWO-COMPONENT RESPONSE REGULATOR ORR33"/>
    <property type="match status" value="1"/>
</dbReference>
<dbReference type="InterPro" id="IPR001867">
    <property type="entry name" value="OmpR/PhoB-type_DNA-bd"/>
</dbReference>
<evidence type="ECO:0000259" key="8">
    <source>
        <dbReference type="PROSITE" id="PS50110"/>
    </source>
</evidence>
<dbReference type="SUPFAM" id="SSF52172">
    <property type="entry name" value="CheY-like"/>
    <property type="match status" value="1"/>
</dbReference>
<dbReference type="GO" id="GO:0000976">
    <property type="term" value="F:transcription cis-regulatory region binding"/>
    <property type="evidence" value="ECO:0007669"/>
    <property type="project" value="TreeGrafter"/>
</dbReference>
<dbReference type="SUPFAM" id="SSF46894">
    <property type="entry name" value="C-terminal effector domain of the bipartite response regulators"/>
    <property type="match status" value="1"/>
</dbReference>
<keyword evidence="1 6" id="KW-0597">Phosphoprotein</keyword>
<dbReference type="PROSITE" id="PS51755">
    <property type="entry name" value="OMPR_PHOB"/>
    <property type="match status" value="1"/>
</dbReference>
<feature type="DNA-binding region" description="OmpR/PhoB-type" evidence="7">
    <location>
        <begin position="134"/>
        <end position="227"/>
    </location>
</feature>
<feature type="modified residue" description="4-aspartylphosphate" evidence="6">
    <location>
        <position position="63"/>
    </location>
</feature>
<dbReference type="InterPro" id="IPR011006">
    <property type="entry name" value="CheY-like_superfamily"/>
</dbReference>
<feature type="domain" description="Response regulatory" evidence="8">
    <location>
        <begin position="12"/>
        <end position="128"/>
    </location>
</feature>
<keyword evidence="5" id="KW-0804">Transcription</keyword>
<dbReference type="SMART" id="SM00448">
    <property type="entry name" value="REC"/>
    <property type="match status" value="1"/>
</dbReference>
<feature type="domain" description="OmpR/PhoB-type" evidence="9">
    <location>
        <begin position="134"/>
        <end position="227"/>
    </location>
</feature>
<dbReference type="Gene3D" id="3.40.50.2300">
    <property type="match status" value="1"/>
</dbReference>
<organism evidence="10">
    <name type="scientific">uncultured Sulfurovum sp</name>
    <dbReference type="NCBI Taxonomy" id="269237"/>
    <lineage>
        <taxon>Bacteria</taxon>
        <taxon>Pseudomonadati</taxon>
        <taxon>Campylobacterota</taxon>
        <taxon>Epsilonproteobacteria</taxon>
        <taxon>Campylobacterales</taxon>
        <taxon>Sulfurovaceae</taxon>
        <taxon>Sulfurovum</taxon>
        <taxon>environmental samples</taxon>
    </lineage>
</organism>
<keyword evidence="2" id="KW-0902">Two-component regulatory system</keyword>
<dbReference type="Pfam" id="PF00072">
    <property type="entry name" value="Response_reg"/>
    <property type="match status" value="1"/>
</dbReference>
<evidence type="ECO:0000256" key="7">
    <source>
        <dbReference type="PROSITE-ProRule" id="PRU01091"/>
    </source>
</evidence>
<keyword evidence="3" id="KW-0805">Transcription regulation</keyword>
<dbReference type="PROSITE" id="PS50110">
    <property type="entry name" value="RESPONSE_REGULATORY"/>
    <property type="match status" value="1"/>
</dbReference>
<dbReference type="SMART" id="SM00862">
    <property type="entry name" value="Trans_reg_C"/>
    <property type="match status" value="1"/>
</dbReference>
<evidence type="ECO:0000256" key="3">
    <source>
        <dbReference type="ARBA" id="ARBA00023015"/>
    </source>
</evidence>
<sequence>MDNKYSLLKDKTVLYAEDDLKLQLEVEEMLNNFFKKVFIASDGDEALDIFIENQNKIDLIITDITMPNTDGMALSEYIRNYDKNLPIVIMSAYTNTDYLLHSIDLNILTYITKPFTTKKVFLLLDKLLDFFNLNNQYILKENIIFNSEVGSIKVEEQIISLTTKEVNFIKLLIENNIVTYTMMYEHLWDYDKEVTSNAVKSFIKKIKKKIPIELFKNKQGVGYYLDK</sequence>